<gene>
    <name evidence="2" type="ORF">POCTA_138.1.T1290150</name>
</gene>
<comment type="caution">
    <text evidence="2">The sequence shown here is derived from an EMBL/GenBank/DDBJ whole genome shotgun (WGS) entry which is preliminary data.</text>
</comment>
<dbReference type="AlphaFoldDB" id="A0A8S1XPF3"/>
<organism evidence="2 3">
    <name type="scientific">Paramecium octaurelia</name>
    <dbReference type="NCBI Taxonomy" id="43137"/>
    <lineage>
        <taxon>Eukaryota</taxon>
        <taxon>Sar</taxon>
        <taxon>Alveolata</taxon>
        <taxon>Ciliophora</taxon>
        <taxon>Intramacronucleata</taxon>
        <taxon>Oligohymenophorea</taxon>
        <taxon>Peniculida</taxon>
        <taxon>Parameciidae</taxon>
        <taxon>Paramecium</taxon>
    </lineage>
</organism>
<feature type="domain" description="FHA" evidence="1">
    <location>
        <begin position="291"/>
        <end position="353"/>
    </location>
</feature>
<evidence type="ECO:0000313" key="2">
    <source>
        <dbReference type="EMBL" id="CAD8203306.1"/>
    </source>
</evidence>
<dbReference type="InterPro" id="IPR000253">
    <property type="entry name" value="FHA_dom"/>
</dbReference>
<dbReference type="Proteomes" id="UP000683925">
    <property type="component" value="Unassembled WGS sequence"/>
</dbReference>
<dbReference type="OrthoDB" id="310166at2759"/>
<dbReference type="Pfam" id="PF00498">
    <property type="entry name" value="FHA"/>
    <property type="match status" value="1"/>
</dbReference>
<dbReference type="EMBL" id="CAJJDP010000129">
    <property type="protein sequence ID" value="CAD8203306.1"/>
    <property type="molecule type" value="Genomic_DNA"/>
</dbReference>
<reference evidence="2" key="1">
    <citation type="submission" date="2021-01" db="EMBL/GenBank/DDBJ databases">
        <authorList>
            <consortium name="Genoscope - CEA"/>
            <person name="William W."/>
        </authorList>
    </citation>
    <scope>NUCLEOTIDE SEQUENCE</scope>
</reference>
<sequence>MNYKGYSKITIRAGYEKKPCKNPQEQNSTSFQFEKVIPILGDDHKYRIRGSEGNGNNYVCIPFGDIPRRDLFELDSSWLLIPKSISEFQNLYHQVLRSCDIQQHIISKIGEFLIIDKQKLKLKDISGRQGYPTLINISRKCENQELIKSNVFVIGRTSKLKVQQNNQLFGEFLDSPQLFDITKKAIVLGLDSGMDELFKQSFKGKIAQRPFYQTLNSIKLKKEFDEYYSKSCIYIKIDQDQSYLLVENSKRNPSFEKNSAQLYSRRGQSLPVQLSRNALSINKSRGSLCFFTIGRNLLSDIVLKSQQVSDYHGTIVYLQKIKKWIIVDGQCNNFRSTQWNTSENGTWLEMAQNKDYYLDNEQIIKVNDIEITMHWD</sequence>
<dbReference type="CDD" id="cd00060">
    <property type="entry name" value="FHA"/>
    <property type="match status" value="1"/>
</dbReference>
<name>A0A8S1XPF3_PAROT</name>
<evidence type="ECO:0000313" key="3">
    <source>
        <dbReference type="Proteomes" id="UP000683925"/>
    </source>
</evidence>
<proteinExistence type="predicted"/>
<evidence type="ECO:0000259" key="1">
    <source>
        <dbReference type="PROSITE" id="PS50006"/>
    </source>
</evidence>
<dbReference type="PROSITE" id="PS50006">
    <property type="entry name" value="FHA_DOMAIN"/>
    <property type="match status" value="1"/>
</dbReference>
<dbReference type="OMA" id="IWLAMEQ"/>
<protein>
    <recommendedName>
        <fullName evidence="1">FHA domain-containing protein</fullName>
    </recommendedName>
</protein>
<accession>A0A8S1XPF3</accession>
<keyword evidence="3" id="KW-1185">Reference proteome</keyword>